<gene>
    <name evidence="6" type="ORF">IAC68_03970</name>
</gene>
<dbReference type="Pfam" id="PF17876">
    <property type="entry name" value="CSD2"/>
    <property type="match status" value="1"/>
</dbReference>
<dbReference type="GO" id="GO:0004527">
    <property type="term" value="F:exonuclease activity"/>
    <property type="evidence" value="ECO:0007669"/>
    <property type="project" value="UniProtKB-KW"/>
</dbReference>
<evidence type="ECO:0000256" key="1">
    <source>
        <dbReference type="ARBA" id="ARBA00022722"/>
    </source>
</evidence>
<dbReference type="InterPro" id="IPR040476">
    <property type="entry name" value="CSD2"/>
</dbReference>
<feature type="non-terminal residue" evidence="6">
    <location>
        <position position="303"/>
    </location>
</feature>
<feature type="compositionally biased region" description="Basic residues" evidence="4">
    <location>
        <begin position="1"/>
        <end position="12"/>
    </location>
</feature>
<feature type="compositionally biased region" description="Basic residues" evidence="4">
    <location>
        <begin position="20"/>
        <end position="30"/>
    </location>
</feature>
<reference evidence="6" key="1">
    <citation type="submission" date="2020-10" db="EMBL/GenBank/DDBJ databases">
        <authorList>
            <person name="Gilroy R."/>
        </authorList>
    </citation>
    <scope>NUCLEOTIDE SEQUENCE</scope>
    <source>
        <strain evidence="6">15467</strain>
    </source>
</reference>
<evidence type="ECO:0000259" key="5">
    <source>
        <dbReference type="SMART" id="SM00357"/>
    </source>
</evidence>
<dbReference type="GO" id="GO:0006402">
    <property type="term" value="P:mRNA catabolic process"/>
    <property type="evidence" value="ECO:0007669"/>
    <property type="project" value="TreeGrafter"/>
</dbReference>
<accession>A0A9D9DPY7</accession>
<evidence type="ECO:0000256" key="4">
    <source>
        <dbReference type="SAM" id="MobiDB-lite"/>
    </source>
</evidence>
<keyword evidence="1" id="KW-0540">Nuclease</keyword>
<evidence type="ECO:0000256" key="2">
    <source>
        <dbReference type="ARBA" id="ARBA00022801"/>
    </source>
</evidence>
<reference evidence="6" key="2">
    <citation type="journal article" date="2021" name="PeerJ">
        <title>Extensive microbial diversity within the chicken gut microbiome revealed by metagenomics and culture.</title>
        <authorList>
            <person name="Gilroy R."/>
            <person name="Ravi A."/>
            <person name="Getino M."/>
            <person name="Pursley I."/>
            <person name="Horton D.L."/>
            <person name="Alikhan N.F."/>
            <person name="Baker D."/>
            <person name="Gharbi K."/>
            <person name="Hall N."/>
            <person name="Watson M."/>
            <person name="Adriaenssens E.M."/>
            <person name="Foster-Nyarko E."/>
            <person name="Jarju S."/>
            <person name="Secka A."/>
            <person name="Antonio M."/>
            <person name="Oren A."/>
            <person name="Chaudhuri R.R."/>
            <person name="La Ragione R."/>
            <person name="Hildebrand F."/>
            <person name="Pallen M.J."/>
        </authorList>
    </citation>
    <scope>NUCLEOTIDE SEQUENCE</scope>
    <source>
        <strain evidence="6">15467</strain>
    </source>
</reference>
<evidence type="ECO:0000256" key="3">
    <source>
        <dbReference type="ARBA" id="ARBA00022839"/>
    </source>
</evidence>
<feature type="region of interest" description="Disordered" evidence="4">
    <location>
        <begin position="1"/>
        <end position="33"/>
    </location>
</feature>
<dbReference type="InterPro" id="IPR013223">
    <property type="entry name" value="RNase_B_OB_dom"/>
</dbReference>
<dbReference type="SMART" id="SM00357">
    <property type="entry name" value="CSP"/>
    <property type="match status" value="1"/>
</dbReference>
<dbReference type="InterPro" id="IPR050180">
    <property type="entry name" value="RNR_Ribonuclease"/>
</dbReference>
<evidence type="ECO:0000313" key="6">
    <source>
        <dbReference type="EMBL" id="MBO8429074.1"/>
    </source>
</evidence>
<dbReference type="GO" id="GO:0004540">
    <property type="term" value="F:RNA nuclease activity"/>
    <property type="evidence" value="ECO:0007669"/>
    <property type="project" value="InterPro"/>
</dbReference>
<proteinExistence type="predicted"/>
<dbReference type="EMBL" id="JADINB010000087">
    <property type="protein sequence ID" value="MBO8429074.1"/>
    <property type="molecule type" value="Genomic_DNA"/>
</dbReference>
<keyword evidence="2" id="KW-0378">Hydrolase</keyword>
<dbReference type="InterPro" id="IPR001900">
    <property type="entry name" value="RNase_II/R"/>
</dbReference>
<protein>
    <submittedName>
        <fullName evidence="6">RNB domain-containing ribonuclease</fullName>
    </submittedName>
</protein>
<dbReference type="PANTHER" id="PTHR23355:SF9">
    <property type="entry name" value="DIS3-LIKE EXONUCLEASE 2"/>
    <property type="match status" value="1"/>
</dbReference>
<dbReference type="GO" id="GO:0005829">
    <property type="term" value="C:cytosol"/>
    <property type="evidence" value="ECO:0007669"/>
    <property type="project" value="TreeGrafter"/>
</dbReference>
<organism evidence="6 7">
    <name type="scientific">Candidatus Egerieousia excrementavium</name>
    <dbReference type="NCBI Taxonomy" id="2840778"/>
    <lineage>
        <taxon>Bacteria</taxon>
        <taxon>Pseudomonadati</taxon>
        <taxon>Bacteroidota</taxon>
        <taxon>Bacteroidia</taxon>
        <taxon>Bacteroidales</taxon>
        <taxon>Candidatus Egerieousia</taxon>
    </lineage>
</organism>
<dbReference type="SUPFAM" id="SSF50249">
    <property type="entry name" value="Nucleic acid-binding proteins"/>
    <property type="match status" value="2"/>
</dbReference>
<dbReference type="Pfam" id="PF08206">
    <property type="entry name" value="OB_RNB"/>
    <property type="match status" value="1"/>
</dbReference>
<feature type="domain" description="Cold-shock" evidence="5">
    <location>
        <begin position="58"/>
        <end position="118"/>
    </location>
</feature>
<dbReference type="PANTHER" id="PTHR23355">
    <property type="entry name" value="RIBONUCLEASE"/>
    <property type="match status" value="1"/>
</dbReference>
<name>A0A9D9DPY7_9BACT</name>
<dbReference type="InterPro" id="IPR012340">
    <property type="entry name" value="NA-bd_OB-fold"/>
</dbReference>
<dbReference type="GO" id="GO:0003723">
    <property type="term" value="F:RNA binding"/>
    <property type="evidence" value="ECO:0007669"/>
    <property type="project" value="InterPro"/>
</dbReference>
<keyword evidence="3" id="KW-0269">Exonuclease</keyword>
<evidence type="ECO:0000313" key="7">
    <source>
        <dbReference type="Proteomes" id="UP000823635"/>
    </source>
</evidence>
<dbReference type="Gene3D" id="2.40.50.140">
    <property type="entry name" value="Nucleic acid-binding proteins"/>
    <property type="match status" value="1"/>
</dbReference>
<dbReference type="InterPro" id="IPR011129">
    <property type="entry name" value="CSD"/>
</dbReference>
<dbReference type="Pfam" id="PF00773">
    <property type="entry name" value="RNB"/>
    <property type="match status" value="1"/>
</dbReference>
<sequence length="303" mass="33884">MSNKRKTNRGKKSSGPSKSRLPKKSRKKLFAKNNPGAAFFKRRRKDTAKKEKYIAEYTGTISLTRDGYGFVTAEGLQEDIFIPQKRLFGALNADTVKVGVRKMGSDGLRMEGDVLEIVARSKKPYIGILQILGKQAWVIVENKVMPYDISIPAGQADPKDQGKKVAVIVRQWHKGMDAPTGEIVDILGEPGDNNTEMHAILAEYGLPYRFSDEVENAAAAIPVKIEEEQIRERRDFRDICTFTIDPADAKDFDDALSFRKLENGNIEAGVHIADVTYYVRPNDTVDKEALTRGTSVYLVDRTV</sequence>
<dbReference type="AlphaFoldDB" id="A0A9D9DPY7"/>
<dbReference type="Proteomes" id="UP000823635">
    <property type="component" value="Unassembled WGS sequence"/>
</dbReference>
<comment type="caution">
    <text evidence="6">The sequence shown here is derived from an EMBL/GenBank/DDBJ whole genome shotgun (WGS) entry which is preliminary data.</text>
</comment>